<dbReference type="GO" id="GO:0004803">
    <property type="term" value="F:transposase activity"/>
    <property type="evidence" value="ECO:0007669"/>
    <property type="project" value="InterPro"/>
</dbReference>
<dbReference type="AlphaFoldDB" id="A0A8J4ACC9"/>
<dbReference type="Gene3D" id="3.30.70.1290">
    <property type="entry name" value="Transposase IS200-like"/>
    <property type="match status" value="1"/>
</dbReference>
<dbReference type="InterPro" id="IPR036515">
    <property type="entry name" value="Transposase_17_sf"/>
</dbReference>
<evidence type="ECO:0000313" key="4">
    <source>
        <dbReference type="Proteomes" id="UP000614996"/>
    </source>
</evidence>
<evidence type="ECO:0000256" key="1">
    <source>
        <dbReference type="SAM" id="MobiDB-lite"/>
    </source>
</evidence>
<name>A0A8J4ACC9_9ACTN</name>
<feature type="region of interest" description="Disordered" evidence="1">
    <location>
        <begin position="117"/>
        <end position="158"/>
    </location>
</feature>
<sequence>MDTHLVFVSKFRHKVFTVWHLTRMEAIMRHVCAGFQAELVEFNGENEHVPLLGTFPPKMAVARLVNSLKGVSSRHLRQEFPDLVRHYYQANKLWSGSYFAGSVGGAPLSAVKHLHPAAEPSRIRHCPGPDGPPSSGPHSRPEGRSTGPHPGSGCSGTR</sequence>
<dbReference type="Proteomes" id="UP000614996">
    <property type="component" value="Unassembled WGS sequence"/>
</dbReference>
<dbReference type="PANTHER" id="PTHR33360:SF2">
    <property type="entry name" value="TRANSPOSASE FOR INSERTION SEQUENCE ELEMENT IS200"/>
    <property type="match status" value="1"/>
</dbReference>
<reference evidence="4" key="1">
    <citation type="journal article" date="2021" name="Int. J. Syst. Evol. Microbiol.">
        <title>Actinocatenispora comari sp. nov., an endophytic actinomycete isolated from aerial parts of Comarum salesowianum.</title>
        <authorList>
            <person name="Oyunbileg N."/>
            <person name="Iizaka Y."/>
            <person name="Hamada M."/>
            <person name="Davaapurev B.O."/>
            <person name="Fukumoto A."/>
            <person name="Tsetseg B."/>
            <person name="Kato F."/>
            <person name="Tamura T."/>
            <person name="Batkhuu J."/>
            <person name="Anzai Y."/>
        </authorList>
    </citation>
    <scope>NUCLEOTIDE SEQUENCE [LARGE SCALE GENOMIC DNA]</scope>
    <source>
        <strain evidence="4">NUM-2625</strain>
    </source>
</reference>
<accession>A0A8J4ACC9</accession>
<comment type="caution">
    <text evidence="3">The sequence shown here is derived from an EMBL/GenBank/DDBJ whole genome shotgun (WGS) entry which is preliminary data.</text>
</comment>
<dbReference type="GO" id="GO:0003677">
    <property type="term" value="F:DNA binding"/>
    <property type="evidence" value="ECO:0007669"/>
    <property type="project" value="InterPro"/>
</dbReference>
<gene>
    <name evidence="3" type="ORF">NUM_33490</name>
</gene>
<dbReference type="GO" id="GO:0006313">
    <property type="term" value="P:DNA transposition"/>
    <property type="evidence" value="ECO:0007669"/>
    <property type="project" value="InterPro"/>
</dbReference>
<evidence type="ECO:0000313" key="3">
    <source>
        <dbReference type="EMBL" id="GIL28095.1"/>
    </source>
</evidence>
<dbReference type="Pfam" id="PF01797">
    <property type="entry name" value="Y1_Tnp"/>
    <property type="match status" value="1"/>
</dbReference>
<dbReference type="NCBIfam" id="NF033573">
    <property type="entry name" value="transpos_IS200"/>
    <property type="match status" value="1"/>
</dbReference>
<dbReference type="PANTHER" id="PTHR33360">
    <property type="entry name" value="TRANSPOSASE FOR INSERTION SEQUENCE ELEMENT IS200"/>
    <property type="match status" value="1"/>
</dbReference>
<evidence type="ECO:0000259" key="2">
    <source>
        <dbReference type="SMART" id="SM01321"/>
    </source>
</evidence>
<dbReference type="EMBL" id="BOPO01000055">
    <property type="protein sequence ID" value="GIL28095.1"/>
    <property type="molecule type" value="Genomic_DNA"/>
</dbReference>
<keyword evidence="4" id="KW-1185">Reference proteome</keyword>
<feature type="domain" description="Transposase IS200-like" evidence="2">
    <location>
        <begin position="1"/>
        <end position="115"/>
    </location>
</feature>
<proteinExistence type="predicted"/>
<dbReference type="InterPro" id="IPR002686">
    <property type="entry name" value="Transposase_17"/>
</dbReference>
<protein>
    <recommendedName>
        <fullName evidence="2">Transposase IS200-like domain-containing protein</fullName>
    </recommendedName>
</protein>
<dbReference type="SMART" id="SM01321">
    <property type="entry name" value="Y1_Tnp"/>
    <property type="match status" value="1"/>
</dbReference>
<dbReference type="SUPFAM" id="SSF143422">
    <property type="entry name" value="Transposase IS200-like"/>
    <property type="match status" value="1"/>
</dbReference>
<organism evidence="3 4">
    <name type="scientific">Actinocatenispora comari</name>
    <dbReference type="NCBI Taxonomy" id="2807577"/>
    <lineage>
        <taxon>Bacteria</taxon>
        <taxon>Bacillati</taxon>
        <taxon>Actinomycetota</taxon>
        <taxon>Actinomycetes</taxon>
        <taxon>Micromonosporales</taxon>
        <taxon>Micromonosporaceae</taxon>
        <taxon>Actinocatenispora</taxon>
    </lineage>
</organism>